<dbReference type="EMBL" id="OY660871">
    <property type="protein sequence ID" value="CAJ1062015.1"/>
    <property type="molecule type" value="Genomic_DNA"/>
</dbReference>
<reference evidence="1" key="1">
    <citation type="submission" date="2023-08" db="EMBL/GenBank/DDBJ databases">
        <authorList>
            <person name="Alioto T."/>
            <person name="Alioto T."/>
            <person name="Gomez Garrido J."/>
        </authorList>
    </citation>
    <scope>NUCLEOTIDE SEQUENCE</scope>
</reference>
<keyword evidence="2" id="KW-1185">Reference proteome</keyword>
<organism evidence="1 2">
    <name type="scientific">Xyrichtys novacula</name>
    <name type="common">Pearly razorfish</name>
    <name type="synonym">Hemipteronotus novacula</name>
    <dbReference type="NCBI Taxonomy" id="13765"/>
    <lineage>
        <taxon>Eukaryota</taxon>
        <taxon>Metazoa</taxon>
        <taxon>Chordata</taxon>
        <taxon>Craniata</taxon>
        <taxon>Vertebrata</taxon>
        <taxon>Euteleostomi</taxon>
        <taxon>Actinopterygii</taxon>
        <taxon>Neopterygii</taxon>
        <taxon>Teleostei</taxon>
        <taxon>Neoteleostei</taxon>
        <taxon>Acanthomorphata</taxon>
        <taxon>Eupercaria</taxon>
        <taxon>Labriformes</taxon>
        <taxon>Labridae</taxon>
        <taxon>Xyrichtys</taxon>
    </lineage>
</organism>
<proteinExistence type="predicted"/>
<dbReference type="AlphaFoldDB" id="A0AAV1FLQ5"/>
<evidence type="ECO:0000313" key="1">
    <source>
        <dbReference type="EMBL" id="CAJ1062015.1"/>
    </source>
</evidence>
<accession>A0AAV1FLQ5</accession>
<gene>
    <name evidence="1" type="ORF">XNOV1_A002192</name>
</gene>
<name>A0AAV1FLQ5_XYRNO</name>
<protein>
    <submittedName>
        <fullName evidence="1">Uncharacterized protein</fullName>
    </submittedName>
</protein>
<dbReference type="Proteomes" id="UP001178508">
    <property type="component" value="Chromosome 8"/>
</dbReference>
<evidence type="ECO:0000313" key="2">
    <source>
        <dbReference type="Proteomes" id="UP001178508"/>
    </source>
</evidence>
<sequence>MQNYFLTAPGKITHSCATIFFFFTDDTILSSHSSAGAAHGHFSDLKLQRCSMLPFAMQAGGNVHLLCGIYSENGYRKNFPLEVYVSKLSHFSLTLHKSF</sequence>